<dbReference type="PANTHER" id="PTHR11005">
    <property type="entry name" value="LYSOSOMAL ACID LIPASE-RELATED"/>
    <property type="match status" value="1"/>
</dbReference>
<accession>A0A6A4PAZ1</accession>
<keyword evidence="1" id="KW-0732">Signal</keyword>
<dbReference type="InterPro" id="IPR029058">
    <property type="entry name" value="AB_hydrolase_fold"/>
</dbReference>
<reference evidence="3" key="1">
    <citation type="journal article" date="2020" name="Nat. Commun.">
        <title>Genome sequence of the cluster root forming white lupin.</title>
        <authorList>
            <person name="Hufnagel B."/>
            <person name="Marques A."/>
            <person name="Soriano A."/>
            <person name="Marques L."/>
            <person name="Divol F."/>
            <person name="Doumas P."/>
            <person name="Sallet E."/>
            <person name="Mancinotti D."/>
            <person name="Carrere S."/>
            <person name="Marande W."/>
            <person name="Arribat S."/>
            <person name="Keller J."/>
            <person name="Huneau C."/>
            <person name="Blein T."/>
            <person name="Aime D."/>
            <person name="Laguerre M."/>
            <person name="Taylor J."/>
            <person name="Schubert V."/>
            <person name="Nelson M."/>
            <person name="Geu-Flores F."/>
            <person name="Crespi M."/>
            <person name="Gallardo-Guerrero K."/>
            <person name="Delaux P.-M."/>
            <person name="Salse J."/>
            <person name="Berges H."/>
            <person name="Guyot R."/>
            <person name="Gouzy J."/>
            <person name="Peret B."/>
        </authorList>
    </citation>
    <scope>NUCLEOTIDE SEQUENCE [LARGE SCALE GENOMIC DNA]</scope>
    <source>
        <strain evidence="3">cv. Amiga</strain>
    </source>
</reference>
<evidence type="ECO:0000313" key="3">
    <source>
        <dbReference type="Proteomes" id="UP000447434"/>
    </source>
</evidence>
<gene>
    <name evidence="2" type="ORF">Lalb_Chr14g0363301</name>
</gene>
<comment type="caution">
    <text evidence="2">The sequence shown here is derived from an EMBL/GenBank/DDBJ whole genome shotgun (WGS) entry which is preliminary data.</text>
</comment>
<dbReference type="Proteomes" id="UP000447434">
    <property type="component" value="Chromosome 14"/>
</dbReference>
<keyword evidence="3" id="KW-1185">Reference proteome</keyword>
<dbReference type="SUPFAM" id="SSF53474">
    <property type="entry name" value="alpha/beta-Hydrolases"/>
    <property type="match status" value="1"/>
</dbReference>
<feature type="signal peptide" evidence="1">
    <location>
        <begin position="1"/>
        <end position="26"/>
    </location>
</feature>
<proteinExistence type="predicted"/>
<organism evidence="2 3">
    <name type="scientific">Lupinus albus</name>
    <name type="common">White lupine</name>
    <name type="synonym">Lupinus termis</name>
    <dbReference type="NCBI Taxonomy" id="3870"/>
    <lineage>
        <taxon>Eukaryota</taxon>
        <taxon>Viridiplantae</taxon>
        <taxon>Streptophyta</taxon>
        <taxon>Embryophyta</taxon>
        <taxon>Tracheophyta</taxon>
        <taxon>Spermatophyta</taxon>
        <taxon>Magnoliopsida</taxon>
        <taxon>eudicotyledons</taxon>
        <taxon>Gunneridae</taxon>
        <taxon>Pentapetalae</taxon>
        <taxon>rosids</taxon>
        <taxon>fabids</taxon>
        <taxon>Fabales</taxon>
        <taxon>Fabaceae</taxon>
        <taxon>Papilionoideae</taxon>
        <taxon>50 kb inversion clade</taxon>
        <taxon>genistoids sensu lato</taxon>
        <taxon>core genistoids</taxon>
        <taxon>Genisteae</taxon>
        <taxon>Lupinus</taxon>
    </lineage>
</organism>
<evidence type="ECO:0000313" key="2">
    <source>
        <dbReference type="EMBL" id="KAE9599540.1"/>
    </source>
</evidence>
<name>A0A6A4PAZ1_LUPAL</name>
<dbReference type="OrthoDB" id="9974421at2759"/>
<sequence length="223" mass="25736">MYITSYHSIYNLILFLQFLCRPSVDGFIHTLCNGNPGLDCYDLFNVVTGPNCCLNSSSFDMFMKNEPQSTSTKNLVHFAQSKILHLTLYNLIRNLLQYNLQRLGLVFVIKSNVVVVVYRNGVLRKFDYFSPIQNFMHYGQLSPPRYNLFNIPHDIPLFLSYGGKDALSDVNDIHRLLHVLKFHEADKLTVQFIKEYAHADFVMGINAKDIVYNDVLSFLSRHA</sequence>
<protein>
    <submittedName>
        <fullName evidence="2">Putative triacylglycerol lipase</fullName>
    </submittedName>
</protein>
<dbReference type="Gene3D" id="3.40.50.1820">
    <property type="entry name" value="alpha/beta hydrolase"/>
    <property type="match status" value="1"/>
</dbReference>
<evidence type="ECO:0000256" key="1">
    <source>
        <dbReference type="SAM" id="SignalP"/>
    </source>
</evidence>
<dbReference type="EMBL" id="WOCE01000014">
    <property type="protein sequence ID" value="KAE9599540.1"/>
    <property type="molecule type" value="Genomic_DNA"/>
</dbReference>
<feature type="chain" id="PRO_5025597493" evidence="1">
    <location>
        <begin position="27"/>
        <end position="223"/>
    </location>
</feature>
<dbReference type="AlphaFoldDB" id="A0A6A4PAZ1"/>